<evidence type="ECO:0000313" key="5">
    <source>
        <dbReference type="Proteomes" id="UP000231702"/>
    </source>
</evidence>
<evidence type="ECO:0000256" key="1">
    <source>
        <dbReference type="SAM" id="SignalP"/>
    </source>
</evidence>
<dbReference type="AlphaFoldDB" id="A0A285ISL9"/>
<feature type="chain" id="PRO_5013352354" description="HdeA/HdeB family protein" evidence="1">
    <location>
        <begin position="32"/>
        <end position="101"/>
    </location>
</feature>
<evidence type="ECO:0000313" key="4">
    <source>
        <dbReference type="Proteomes" id="UP000231655"/>
    </source>
</evidence>
<dbReference type="RefSeq" id="WP_097145445.1">
    <property type="nucleotide sequence ID" value="NZ_OBEA01000003.1"/>
</dbReference>
<evidence type="ECO:0000313" key="2">
    <source>
        <dbReference type="EMBL" id="PJE31411.1"/>
    </source>
</evidence>
<gene>
    <name evidence="2" type="ORF">CVM39_03390</name>
    <name evidence="3" type="ORF">SAMN06297129_1683</name>
</gene>
<dbReference type="EMBL" id="PGTD01000009">
    <property type="protein sequence ID" value="PJE31411.1"/>
    <property type="molecule type" value="Genomic_DNA"/>
</dbReference>
<dbReference type="Proteomes" id="UP000231702">
    <property type="component" value="Unassembled WGS sequence"/>
</dbReference>
<organism evidence="3 4">
    <name type="scientific">Pseudooceanicola antarcticus</name>
    <dbReference type="NCBI Taxonomy" id="1247613"/>
    <lineage>
        <taxon>Bacteria</taxon>
        <taxon>Pseudomonadati</taxon>
        <taxon>Pseudomonadota</taxon>
        <taxon>Alphaproteobacteria</taxon>
        <taxon>Rhodobacterales</taxon>
        <taxon>Paracoccaceae</taxon>
        <taxon>Pseudooceanicola</taxon>
    </lineage>
</organism>
<reference evidence="3 4" key="1">
    <citation type="submission" date="2017-09" db="EMBL/GenBank/DDBJ databases">
        <authorList>
            <person name="Ehlers B."/>
            <person name="Leendertz F.H."/>
        </authorList>
    </citation>
    <scope>NUCLEOTIDE SEQUENCE [LARGE SCALE GENOMIC DNA]</scope>
    <source>
        <strain evidence="3 4">CGMCC 1.12662</strain>
    </source>
</reference>
<sequence>MSFRLKFFMAVRGLVALVPTISMIVPVSATAQAGDTVESLTNFILSSDEPDEVETAFCDLMNLDADAAAGVAESYSANNSDVDGVDLGGCSTGPKAQIFII</sequence>
<dbReference type="Proteomes" id="UP000231655">
    <property type="component" value="Unassembled WGS sequence"/>
</dbReference>
<feature type="signal peptide" evidence="1">
    <location>
        <begin position="1"/>
        <end position="31"/>
    </location>
</feature>
<keyword evidence="5" id="KW-1185">Reference proteome</keyword>
<protein>
    <recommendedName>
        <fullName evidence="6">HdeA/HdeB family protein</fullName>
    </recommendedName>
</protein>
<keyword evidence="1" id="KW-0732">Signal</keyword>
<dbReference type="EMBL" id="OBEA01000003">
    <property type="protein sequence ID" value="SNY50096.1"/>
    <property type="molecule type" value="Genomic_DNA"/>
</dbReference>
<proteinExistence type="predicted"/>
<name>A0A285ISL9_9RHOB</name>
<evidence type="ECO:0008006" key="6">
    <source>
        <dbReference type="Google" id="ProtNLM"/>
    </source>
</evidence>
<evidence type="ECO:0000313" key="3">
    <source>
        <dbReference type="EMBL" id="SNY50096.1"/>
    </source>
</evidence>
<reference evidence="2 5" key="2">
    <citation type="journal article" date="2018" name="Int. J. Syst. Evol. Microbiol.">
        <title>Pseudooceanicola lipolyticus sp. nov., a marine alphaproteobacterium, reclassification of Oceanicola flagellatus as Pseudooceanicola flagellatus comb. nov. and emended description of the genus Pseudooceanicola.</title>
        <authorList>
            <person name="Huang M.-M."/>
            <person name="Guo L.-L."/>
            <person name="Wu Y.-H."/>
            <person name="Lai Q.-L."/>
            <person name="Shao Z.-Z."/>
            <person name="Wang C.-S."/>
            <person name="Wu M."/>
            <person name="Xu X.-W."/>
        </authorList>
    </citation>
    <scope>NUCLEOTIDE SEQUENCE [LARGE SCALE GENOMIC DNA]</scope>
    <source>
        <strain evidence="2 5">Ar-45</strain>
    </source>
</reference>
<accession>A0A285ISL9</accession>